<dbReference type="SUPFAM" id="SSF56235">
    <property type="entry name" value="N-terminal nucleophile aminohydrolases (Ntn hydrolases)"/>
    <property type="match status" value="1"/>
</dbReference>
<dbReference type="PRINTS" id="PR01210">
    <property type="entry name" value="GGTRANSPTASE"/>
</dbReference>
<evidence type="ECO:0000256" key="1">
    <source>
        <dbReference type="ARBA" id="ARBA00009381"/>
    </source>
</evidence>
<dbReference type="RefSeq" id="WP_267615024.1">
    <property type="nucleotide sequence ID" value="NZ_JAOVZQ010000001.1"/>
</dbReference>
<keyword evidence="3" id="KW-0378">Hydrolase</keyword>
<keyword evidence="6" id="KW-1185">Reference proteome</keyword>
<name>A0ABT3YKB9_9HYPH</name>
<dbReference type="Pfam" id="PF01019">
    <property type="entry name" value="G_glu_transpept"/>
    <property type="match status" value="1"/>
</dbReference>
<keyword evidence="2 5" id="KW-0808">Transferase</keyword>
<evidence type="ECO:0000313" key="5">
    <source>
        <dbReference type="EMBL" id="MCY0096356.1"/>
    </source>
</evidence>
<dbReference type="EMBL" id="JAOVZQ010000001">
    <property type="protein sequence ID" value="MCY0096356.1"/>
    <property type="molecule type" value="Genomic_DNA"/>
</dbReference>
<dbReference type="InterPro" id="IPR051792">
    <property type="entry name" value="GGT_bact"/>
</dbReference>
<organism evidence="5 6">
    <name type="scientific">Hoeflea ulvae</name>
    <dbReference type="NCBI Taxonomy" id="2983764"/>
    <lineage>
        <taxon>Bacteria</taxon>
        <taxon>Pseudomonadati</taxon>
        <taxon>Pseudomonadota</taxon>
        <taxon>Alphaproteobacteria</taxon>
        <taxon>Hyphomicrobiales</taxon>
        <taxon>Rhizobiaceae</taxon>
        <taxon>Hoeflea</taxon>
    </lineage>
</organism>
<dbReference type="Proteomes" id="UP001081283">
    <property type="component" value="Unassembled WGS sequence"/>
</dbReference>
<dbReference type="InterPro" id="IPR029055">
    <property type="entry name" value="Ntn_hydrolases_N"/>
</dbReference>
<protein>
    <submittedName>
        <fullName evidence="5">Gamma-glutamyltransferase</fullName>
        <ecNumber evidence="5">2.3.2.2</ecNumber>
    </submittedName>
</protein>
<dbReference type="GO" id="GO:0103068">
    <property type="term" value="F:leukotriene C4 gamma-glutamyl transferase activity"/>
    <property type="evidence" value="ECO:0007669"/>
    <property type="project" value="UniProtKB-EC"/>
</dbReference>
<dbReference type="PANTHER" id="PTHR43199:SF1">
    <property type="entry name" value="GLUTATHIONE HYDROLASE PROENZYME"/>
    <property type="match status" value="1"/>
</dbReference>
<accession>A0ABT3YKB9</accession>
<evidence type="ECO:0000313" key="6">
    <source>
        <dbReference type="Proteomes" id="UP001081283"/>
    </source>
</evidence>
<comment type="similarity">
    <text evidence="1">Belongs to the gamma-glutamyltransferase family.</text>
</comment>
<gene>
    <name evidence="5" type="ORF">OEG82_20415</name>
</gene>
<comment type="caution">
    <text evidence="5">The sequence shown here is derived from an EMBL/GenBank/DDBJ whole genome shotgun (WGS) entry which is preliminary data.</text>
</comment>
<evidence type="ECO:0000256" key="4">
    <source>
        <dbReference type="ARBA" id="ARBA00023145"/>
    </source>
</evidence>
<sequence length="519" mass="54949">MQTWNIDKRQMETGKGIVAAQHFEAAEAGAKVLADGGNAMDAAVVTALVLSVVEPWLSGVGGGGLLLWADADGTTVDTLDFNVRASRNVSREQYPLKGGRDGDWFDWPAVEGDRNITGYTSIGVPGAIAGFAAALEKYGTLSWAEALEPAIALAERGMIVDWFTSLCLTIDLAGLSQFPDTAALFLDEGKPRKVAQTGEETYLPMPAKAKMLRKLAQRGARDFYEGEIARGLVEDLQAGGSVIDLEDLAVYAPRWATSQSSAYRDCDVHVVPGLCGGPSLLQTMDTLRESLPDGAVTGAGAASAYARAIRGTYQDRLKTMGHASKKGEDCTSHVSVVDAAGNMVSLTNTLLSRFGSKVLLPQSGILMNNGMMWFDPREGVPNSIAPGAQPLANMSPVILLRDGRPWLAIGAAGGRQIFPALTQLISYVVDGGMSLHEAFHTPRLDGSGPTIVVDRDAPADVAASVAEHFPVRITSNTLHPVCFAIPSAVLSDRTSGRRYGMVHPVNPWTAAVAEDTGDA</sequence>
<keyword evidence="4" id="KW-0865">Zymogen</keyword>
<evidence type="ECO:0000256" key="2">
    <source>
        <dbReference type="ARBA" id="ARBA00022679"/>
    </source>
</evidence>
<dbReference type="PANTHER" id="PTHR43199">
    <property type="entry name" value="GLUTATHIONE HYDROLASE"/>
    <property type="match status" value="1"/>
</dbReference>
<reference evidence="5" key="1">
    <citation type="submission" date="2022-10" db="EMBL/GenBank/DDBJ databases">
        <title>Hoeflea sp. J2-29, isolated from marine algae.</title>
        <authorList>
            <person name="Kristyanto S."/>
            <person name="Kim J.M."/>
            <person name="Jeon C.O."/>
        </authorList>
    </citation>
    <scope>NUCLEOTIDE SEQUENCE</scope>
    <source>
        <strain evidence="5">J2-29</strain>
    </source>
</reference>
<keyword evidence="5" id="KW-0012">Acyltransferase</keyword>
<dbReference type="EC" id="2.3.2.2" evidence="5"/>
<proteinExistence type="inferred from homology"/>
<dbReference type="Gene3D" id="3.60.20.40">
    <property type="match status" value="1"/>
</dbReference>
<dbReference type="InterPro" id="IPR043137">
    <property type="entry name" value="GGT_ssub_C"/>
</dbReference>
<evidence type="ECO:0000256" key="3">
    <source>
        <dbReference type="ARBA" id="ARBA00022801"/>
    </source>
</evidence>